<dbReference type="EMBL" id="KI671703">
    <property type="protein sequence ID" value="ETL45745.1"/>
    <property type="molecule type" value="Genomic_DNA"/>
</dbReference>
<proteinExistence type="predicted"/>
<organism evidence="1 2">
    <name type="scientific">Phytophthora nicotianae</name>
    <name type="common">Potato buckeye rot agent</name>
    <name type="synonym">Phytophthora parasitica</name>
    <dbReference type="NCBI Taxonomy" id="4792"/>
    <lineage>
        <taxon>Eukaryota</taxon>
        <taxon>Sar</taxon>
        <taxon>Stramenopiles</taxon>
        <taxon>Oomycota</taxon>
        <taxon>Peronosporomycetes</taxon>
        <taxon>Peronosporales</taxon>
        <taxon>Peronosporaceae</taxon>
        <taxon>Phytophthora</taxon>
    </lineage>
</organism>
<dbReference type="AlphaFoldDB" id="W2JH20"/>
<reference evidence="1 2" key="1">
    <citation type="submission" date="2013-11" db="EMBL/GenBank/DDBJ databases">
        <title>The Genome Sequence of Phytophthora parasitica CJ05E6.</title>
        <authorList>
            <consortium name="The Broad Institute Genomics Platform"/>
            <person name="Russ C."/>
            <person name="Tyler B."/>
            <person name="Panabieres F."/>
            <person name="Shan W."/>
            <person name="Tripathy S."/>
            <person name="Grunwald N."/>
            <person name="Machado M."/>
            <person name="Johnson C.S."/>
            <person name="Arredondo F."/>
            <person name="Hong C."/>
            <person name="Coffey M."/>
            <person name="Young S.K."/>
            <person name="Zeng Q."/>
            <person name="Gargeya S."/>
            <person name="Fitzgerald M."/>
            <person name="Abouelleil A."/>
            <person name="Alvarado L."/>
            <person name="Chapman S.B."/>
            <person name="Gainer-Dewar J."/>
            <person name="Goldberg J."/>
            <person name="Griggs A."/>
            <person name="Gujja S."/>
            <person name="Hansen M."/>
            <person name="Howarth C."/>
            <person name="Imamovic A."/>
            <person name="Ireland A."/>
            <person name="Larimer J."/>
            <person name="McCowan C."/>
            <person name="Murphy C."/>
            <person name="Pearson M."/>
            <person name="Poon T.W."/>
            <person name="Priest M."/>
            <person name="Roberts A."/>
            <person name="Saif S."/>
            <person name="Shea T."/>
            <person name="Sykes S."/>
            <person name="Wortman J."/>
            <person name="Nusbaum C."/>
            <person name="Birren B."/>
        </authorList>
    </citation>
    <scope>NUCLEOTIDE SEQUENCE [LARGE SCALE GENOMIC DNA]</scope>
    <source>
        <strain evidence="1 2">CJ05E6</strain>
    </source>
</reference>
<dbReference type="VEuPathDB" id="FungiDB:PPTG_00581"/>
<evidence type="ECO:0000313" key="1">
    <source>
        <dbReference type="EMBL" id="ETL45745.1"/>
    </source>
</evidence>
<name>W2JH20_PHYNI</name>
<gene>
    <name evidence="1" type="ORF">L916_04227</name>
</gene>
<evidence type="ECO:0000313" key="2">
    <source>
        <dbReference type="Proteomes" id="UP000053864"/>
    </source>
</evidence>
<accession>W2JH20</accession>
<dbReference type="Proteomes" id="UP000053864">
    <property type="component" value="Unassembled WGS sequence"/>
</dbReference>
<sequence>MLCVSSSFVARVRLVLMSRRLLCAWRARGMTCQEESVVTVEEAFTHATPAKAARKPNVLLERLGWDETAVQRVQRFAHQSVAGRLGGSDLRSALRQTLLEAGFSGREEETAAFTFTSRTEENGNYETGIGSDADPFVVGISSKKLLRCADRDPESFVFYMDSTYKLTQVGVSAYCRWAIGQGKALSPPGYFHSILAA</sequence>
<protein>
    <submittedName>
        <fullName evidence="1">Uncharacterized protein</fullName>
    </submittedName>
</protein>